<dbReference type="Gene3D" id="3.40.30.10">
    <property type="entry name" value="Glutaredoxin"/>
    <property type="match status" value="1"/>
</dbReference>
<dbReference type="GO" id="GO:0004364">
    <property type="term" value="F:glutathione transferase activity"/>
    <property type="evidence" value="ECO:0007669"/>
    <property type="project" value="TreeGrafter"/>
</dbReference>
<feature type="domain" description="GST N-terminal" evidence="1">
    <location>
        <begin position="1"/>
        <end position="71"/>
    </location>
</feature>
<dbReference type="SUPFAM" id="SSF47616">
    <property type="entry name" value="GST C-terminal domain-like"/>
    <property type="match status" value="1"/>
</dbReference>
<evidence type="ECO:0000313" key="3">
    <source>
        <dbReference type="EMBL" id="KAJ0389361.1"/>
    </source>
</evidence>
<dbReference type="EMBL" id="JAKCXM010004031">
    <property type="protein sequence ID" value="KAJ0389361.1"/>
    <property type="molecule type" value="Genomic_DNA"/>
</dbReference>
<dbReference type="InterPro" id="IPR036249">
    <property type="entry name" value="Thioredoxin-like_sf"/>
</dbReference>
<evidence type="ECO:0008006" key="5">
    <source>
        <dbReference type="Google" id="ProtNLM"/>
    </source>
</evidence>
<dbReference type="Gene3D" id="1.20.1050.10">
    <property type="match status" value="1"/>
</dbReference>
<dbReference type="CDD" id="cd03039">
    <property type="entry name" value="GST_N_Sigma_like"/>
    <property type="match status" value="1"/>
</dbReference>
<dbReference type="PROSITE" id="PS50405">
    <property type="entry name" value="GST_CTER"/>
    <property type="match status" value="1"/>
</dbReference>
<dbReference type="AlphaFoldDB" id="A0AAD5Q4H1"/>
<evidence type="ECO:0000259" key="2">
    <source>
        <dbReference type="PROSITE" id="PS50405"/>
    </source>
</evidence>
<dbReference type="SUPFAM" id="SSF52833">
    <property type="entry name" value="Thioredoxin-like"/>
    <property type="match status" value="1"/>
</dbReference>
<dbReference type="InterPro" id="IPR004045">
    <property type="entry name" value="Glutathione_S-Trfase_N"/>
</dbReference>
<dbReference type="Pfam" id="PF14497">
    <property type="entry name" value="GST_C_3"/>
    <property type="match status" value="1"/>
</dbReference>
<sequence length="199" mass="22409">MRGRGEPSRLAMYLGDIPFEDERITYDEFLKRREQLPYGQLPVLDIDDGRLVVAQSMSILRYLGSLTGLYPTNDALLAFKIDEIFGPIDDFLGSIGPSFHEQDPEKQRAMRQEMEREAIPGFFSKLDQRIAARGAPFATGASLTVADLAIYGVIGFLRHGELPHVSPKVVDQFPHLVAIYDKVAMLPKVQEWNATRQSK</sequence>
<feature type="domain" description="GST C-terminal" evidence="2">
    <location>
        <begin position="74"/>
        <end position="199"/>
    </location>
</feature>
<dbReference type="PANTHER" id="PTHR11571:SF252">
    <property type="entry name" value="GLUTATHIONE S-TRANSFERASE"/>
    <property type="match status" value="1"/>
</dbReference>
<dbReference type="CDD" id="cd03192">
    <property type="entry name" value="GST_C_Sigma_like"/>
    <property type="match status" value="1"/>
</dbReference>
<dbReference type="PROSITE" id="PS50404">
    <property type="entry name" value="GST_NTER"/>
    <property type="match status" value="1"/>
</dbReference>
<dbReference type="InterPro" id="IPR004046">
    <property type="entry name" value="GST_C"/>
</dbReference>
<evidence type="ECO:0000313" key="4">
    <source>
        <dbReference type="Proteomes" id="UP001209570"/>
    </source>
</evidence>
<keyword evidence="4" id="KW-1185">Reference proteome</keyword>
<accession>A0AAD5Q4H1</accession>
<name>A0AAD5Q4H1_PYTIN</name>
<dbReference type="SFLD" id="SFLDS00019">
    <property type="entry name" value="Glutathione_Transferase_(cytos"/>
    <property type="match status" value="1"/>
</dbReference>
<dbReference type="GO" id="GO:0006749">
    <property type="term" value="P:glutathione metabolic process"/>
    <property type="evidence" value="ECO:0007669"/>
    <property type="project" value="TreeGrafter"/>
</dbReference>
<comment type="caution">
    <text evidence="3">The sequence shown here is derived from an EMBL/GenBank/DDBJ whole genome shotgun (WGS) entry which is preliminary data.</text>
</comment>
<reference evidence="3" key="1">
    <citation type="submission" date="2021-12" db="EMBL/GenBank/DDBJ databases">
        <title>Prjna785345.</title>
        <authorList>
            <person name="Rujirawat T."/>
            <person name="Krajaejun T."/>
        </authorList>
    </citation>
    <scope>NUCLEOTIDE SEQUENCE</scope>
    <source>
        <strain evidence="3">Pi057C3</strain>
    </source>
</reference>
<evidence type="ECO:0000259" key="1">
    <source>
        <dbReference type="PROSITE" id="PS50404"/>
    </source>
</evidence>
<gene>
    <name evidence="3" type="ORF">P43SY_011209</name>
</gene>
<dbReference type="InterPro" id="IPR036282">
    <property type="entry name" value="Glutathione-S-Trfase_C_sf"/>
</dbReference>
<dbReference type="FunFam" id="1.20.1050.10:FF:000030">
    <property type="entry name" value="Glutathione S-transferase S1"/>
    <property type="match status" value="1"/>
</dbReference>
<dbReference type="PANTHER" id="PTHR11571">
    <property type="entry name" value="GLUTATHIONE S-TRANSFERASE"/>
    <property type="match status" value="1"/>
</dbReference>
<dbReference type="InterPro" id="IPR040079">
    <property type="entry name" value="Glutathione_S-Trfase"/>
</dbReference>
<dbReference type="Proteomes" id="UP001209570">
    <property type="component" value="Unassembled WGS sequence"/>
</dbReference>
<protein>
    <recommendedName>
        <fullName evidence="5">Glutathione S-transferase</fullName>
    </recommendedName>
</protein>
<proteinExistence type="predicted"/>
<dbReference type="InterPro" id="IPR050213">
    <property type="entry name" value="GST_superfamily"/>
</dbReference>
<organism evidence="3 4">
    <name type="scientific">Pythium insidiosum</name>
    <name type="common">Pythiosis disease agent</name>
    <dbReference type="NCBI Taxonomy" id="114742"/>
    <lineage>
        <taxon>Eukaryota</taxon>
        <taxon>Sar</taxon>
        <taxon>Stramenopiles</taxon>
        <taxon>Oomycota</taxon>
        <taxon>Peronosporomycetes</taxon>
        <taxon>Pythiales</taxon>
        <taxon>Pythiaceae</taxon>
        <taxon>Pythium</taxon>
    </lineage>
</organism>
<dbReference type="InterPro" id="IPR010987">
    <property type="entry name" value="Glutathione-S-Trfase_C-like"/>
</dbReference>